<feature type="transmembrane region" description="Helical" evidence="1">
    <location>
        <begin position="12"/>
        <end position="35"/>
    </location>
</feature>
<keyword evidence="1" id="KW-0812">Transmembrane</keyword>
<proteinExistence type="predicted"/>
<protein>
    <submittedName>
        <fullName evidence="2">Uncharacterized protein</fullName>
    </submittedName>
</protein>
<feature type="transmembrane region" description="Helical" evidence="1">
    <location>
        <begin position="79"/>
        <end position="98"/>
    </location>
</feature>
<reference evidence="2" key="1">
    <citation type="submission" date="2020-02" db="EMBL/GenBank/DDBJ databases">
        <authorList>
            <person name="Meier V. D."/>
        </authorList>
    </citation>
    <scope>NUCLEOTIDE SEQUENCE</scope>
    <source>
        <strain evidence="2">AVDCRST_MAG14</strain>
    </source>
</reference>
<dbReference type="AlphaFoldDB" id="A0A6J4QH98"/>
<evidence type="ECO:0000256" key="1">
    <source>
        <dbReference type="SAM" id="Phobius"/>
    </source>
</evidence>
<name>A0A6J4QH98_9ACTN</name>
<evidence type="ECO:0000313" key="2">
    <source>
        <dbReference type="EMBL" id="CAA9443173.1"/>
    </source>
</evidence>
<keyword evidence="1" id="KW-0472">Membrane</keyword>
<accession>A0A6J4QH98</accession>
<keyword evidence="1" id="KW-1133">Transmembrane helix</keyword>
<sequence length="173" mass="18040">MKNTLTITGAPAWLWANLAAMGFSLVHTIADYGIILGFSPSLQVDQSVLTSVLTVLIGLVYTWWAWVLVRAVGGTRSGLVGLMAFDVLWVGLNGVTIFACLPPCGTALPFYADAIHLGTLILGPLAAYLAYRAIGSARVPSSWLAMASNVVVMVAFLAGIFAVVVVLSTGVGG</sequence>
<feature type="transmembrane region" description="Helical" evidence="1">
    <location>
        <begin position="143"/>
        <end position="167"/>
    </location>
</feature>
<gene>
    <name evidence="2" type="ORF">AVDCRST_MAG14-138</name>
</gene>
<feature type="transmembrane region" description="Helical" evidence="1">
    <location>
        <begin position="47"/>
        <end position="67"/>
    </location>
</feature>
<organism evidence="2">
    <name type="scientific">uncultured Rubrobacteraceae bacterium</name>
    <dbReference type="NCBI Taxonomy" id="349277"/>
    <lineage>
        <taxon>Bacteria</taxon>
        <taxon>Bacillati</taxon>
        <taxon>Actinomycetota</taxon>
        <taxon>Rubrobacteria</taxon>
        <taxon>Rubrobacterales</taxon>
        <taxon>Rubrobacteraceae</taxon>
        <taxon>environmental samples</taxon>
    </lineage>
</organism>
<feature type="transmembrane region" description="Helical" evidence="1">
    <location>
        <begin position="110"/>
        <end position="131"/>
    </location>
</feature>
<dbReference type="EMBL" id="CADCVG010000005">
    <property type="protein sequence ID" value="CAA9443173.1"/>
    <property type="molecule type" value="Genomic_DNA"/>
</dbReference>